<dbReference type="Pfam" id="PF13279">
    <property type="entry name" value="4HBT_2"/>
    <property type="match status" value="1"/>
</dbReference>
<dbReference type="EC" id="3.1.2.-" evidence="1"/>
<dbReference type="SUPFAM" id="SSF54637">
    <property type="entry name" value="Thioesterase/thiol ester dehydrase-isomerase"/>
    <property type="match status" value="1"/>
</dbReference>
<keyword evidence="1" id="KW-0378">Hydrolase</keyword>
<dbReference type="GO" id="GO:0016787">
    <property type="term" value="F:hydrolase activity"/>
    <property type="evidence" value="ECO:0007669"/>
    <property type="project" value="UniProtKB-KW"/>
</dbReference>
<reference evidence="2" key="1">
    <citation type="journal article" date="2019" name="Int. J. Syst. Evol. Microbiol.">
        <title>The Global Catalogue of Microorganisms (GCM) 10K type strain sequencing project: providing services to taxonomists for standard genome sequencing and annotation.</title>
        <authorList>
            <consortium name="The Broad Institute Genomics Platform"/>
            <consortium name="The Broad Institute Genome Sequencing Center for Infectious Disease"/>
            <person name="Wu L."/>
            <person name="Ma J."/>
        </authorList>
    </citation>
    <scope>NUCLEOTIDE SEQUENCE [LARGE SCALE GENOMIC DNA]</scope>
    <source>
        <strain evidence="2">KCTC 32141</strain>
    </source>
</reference>
<dbReference type="InterPro" id="IPR029069">
    <property type="entry name" value="HotDog_dom_sf"/>
</dbReference>
<keyword evidence="2" id="KW-1185">Reference proteome</keyword>
<organism evidence="1 2">
    <name type="scientific">Lacinutrix iliipiscaria</name>
    <dbReference type="NCBI Taxonomy" id="1230532"/>
    <lineage>
        <taxon>Bacteria</taxon>
        <taxon>Pseudomonadati</taxon>
        <taxon>Bacteroidota</taxon>
        <taxon>Flavobacteriia</taxon>
        <taxon>Flavobacteriales</taxon>
        <taxon>Flavobacteriaceae</taxon>
        <taxon>Lacinutrix</taxon>
    </lineage>
</organism>
<gene>
    <name evidence="1" type="ORF">ACFS5M_09255</name>
</gene>
<dbReference type="CDD" id="cd00586">
    <property type="entry name" value="4HBT"/>
    <property type="match status" value="1"/>
</dbReference>
<evidence type="ECO:0000313" key="2">
    <source>
        <dbReference type="Proteomes" id="UP001597533"/>
    </source>
</evidence>
<accession>A0ABW5WRP2</accession>
<dbReference type="EMBL" id="JBHUOV010000002">
    <property type="protein sequence ID" value="MFD2823855.1"/>
    <property type="molecule type" value="Genomic_DNA"/>
</dbReference>
<sequence length="165" mass="19467">MKNLPKLLESKAKIRFQDCDPFNHLNNGSYINYFMNHREDELVSKYDIDIYKMANTIGKSWVSSSNQITYIRPALLMETVIIESQLINYTTSDLYVEMRMYNANKSQLKAVIWSGFTHFNLLKLSREQHTDELMKLFQSVHSPIDAKTFEERIKQIKKSSRKTFV</sequence>
<protein>
    <submittedName>
        <fullName evidence="1">Acyl-CoA thioesterase</fullName>
        <ecNumber evidence="1">3.1.2.-</ecNumber>
    </submittedName>
</protein>
<name>A0ABW5WRP2_9FLAO</name>
<evidence type="ECO:0000313" key="1">
    <source>
        <dbReference type="EMBL" id="MFD2823855.1"/>
    </source>
</evidence>
<proteinExistence type="predicted"/>
<dbReference type="RefSeq" id="WP_183488118.1">
    <property type="nucleotide sequence ID" value="NZ_JBHUOV010000002.1"/>
</dbReference>
<dbReference type="Gene3D" id="3.10.129.10">
    <property type="entry name" value="Hotdog Thioesterase"/>
    <property type="match status" value="1"/>
</dbReference>
<dbReference type="Proteomes" id="UP001597533">
    <property type="component" value="Unassembled WGS sequence"/>
</dbReference>
<comment type="caution">
    <text evidence="1">The sequence shown here is derived from an EMBL/GenBank/DDBJ whole genome shotgun (WGS) entry which is preliminary data.</text>
</comment>